<sequence length="58" mass="6871">MLVIFTWLQSKFPILNYLPFFLRGEIDNQGLLVILFLCNMQQNMWNTVTNWSGVTVDF</sequence>
<name>A0A0E9WQV9_ANGAN</name>
<dbReference type="AlphaFoldDB" id="A0A0E9WQV9"/>
<organism evidence="1">
    <name type="scientific">Anguilla anguilla</name>
    <name type="common">European freshwater eel</name>
    <name type="synonym">Muraena anguilla</name>
    <dbReference type="NCBI Taxonomy" id="7936"/>
    <lineage>
        <taxon>Eukaryota</taxon>
        <taxon>Metazoa</taxon>
        <taxon>Chordata</taxon>
        <taxon>Craniata</taxon>
        <taxon>Vertebrata</taxon>
        <taxon>Euteleostomi</taxon>
        <taxon>Actinopterygii</taxon>
        <taxon>Neopterygii</taxon>
        <taxon>Teleostei</taxon>
        <taxon>Anguilliformes</taxon>
        <taxon>Anguillidae</taxon>
        <taxon>Anguilla</taxon>
    </lineage>
</organism>
<dbReference type="EMBL" id="GBXM01015886">
    <property type="protein sequence ID" value="JAH92691.1"/>
    <property type="molecule type" value="Transcribed_RNA"/>
</dbReference>
<reference evidence="1" key="1">
    <citation type="submission" date="2014-11" db="EMBL/GenBank/DDBJ databases">
        <authorList>
            <person name="Amaro Gonzalez C."/>
        </authorList>
    </citation>
    <scope>NUCLEOTIDE SEQUENCE</scope>
</reference>
<accession>A0A0E9WQV9</accession>
<evidence type="ECO:0000313" key="1">
    <source>
        <dbReference type="EMBL" id="JAH92691.1"/>
    </source>
</evidence>
<reference evidence="1" key="2">
    <citation type="journal article" date="2015" name="Fish Shellfish Immunol.">
        <title>Early steps in the European eel (Anguilla anguilla)-Vibrio vulnificus interaction in the gills: Role of the RtxA13 toxin.</title>
        <authorList>
            <person name="Callol A."/>
            <person name="Pajuelo D."/>
            <person name="Ebbesson L."/>
            <person name="Teles M."/>
            <person name="MacKenzie S."/>
            <person name="Amaro C."/>
        </authorList>
    </citation>
    <scope>NUCLEOTIDE SEQUENCE</scope>
</reference>
<proteinExistence type="predicted"/>
<protein>
    <submittedName>
        <fullName evidence="1">Uncharacterized protein</fullName>
    </submittedName>
</protein>